<dbReference type="GO" id="GO:0097176">
    <property type="term" value="P:epoxide metabolic process"/>
    <property type="evidence" value="ECO:0007669"/>
    <property type="project" value="TreeGrafter"/>
</dbReference>
<dbReference type="Pfam" id="PF06441">
    <property type="entry name" value="EHN"/>
    <property type="match status" value="1"/>
</dbReference>
<dbReference type="PANTHER" id="PTHR21661:SF39">
    <property type="entry name" value="HYDROLASE, PUTATIVE (AFU_ORTHOLOGUE AFUA_3G08960)-RELATED"/>
    <property type="match status" value="1"/>
</dbReference>
<gene>
    <name evidence="4" type="ORF">A1O9_02812</name>
</gene>
<keyword evidence="2" id="KW-0378">Hydrolase</keyword>
<keyword evidence="5" id="KW-1185">Reference proteome</keyword>
<organism evidence="4 5">
    <name type="scientific">Exophiala aquamarina CBS 119918</name>
    <dbReference type="NCBI Taxonomy" id="1182545"/>
    <lineage>
        <taxon>Eukaryota</taxon>
        <taxon>Fungi</taxon>
        <taxon>Dikarya</taxon>
        <taxon>Ascomycota</taxon>
        <taxon>Pezizomycotina</taxon>
        <taxon>Eurotiomycetes</taxon>
        <taxon>Chaetothyriomycetidae</taxon>
        <taxon>Chaetothyriales</taxon>
        <taxon>Herpotrichiellaceae</taxon>
        <taxon>Exophiala</taxon>
    </lineage>
</organism>
<dbReference type="Proteomes" id="UP000027920">
    <property type="component" value="Unassembled WGS sequence"/>
</dbReference>
<dbReference type="GO" id="GO:0004301">
    <property type="term" value="F:epoxide hydrolase activity"/>
    <property type="evidence" value="ECO:0007669"/>
    <property type="project" value="TreeGrafter"/>
</dbReference>
<dbReference type="VEuPathDB" id="FungiDB:A1O9_02812"/>
<evidence type="ECO:0000259" key="3">
    <source>
        <dbReference type="Pfam" id="PF06441"/>
    </source>
</evidence>
<comment type="caution">
    <text evidence="4">The sequence shown here is derived from an EMBL/GenBank/DDBJ whole genome shotgun (WGS) entry which is preliminary data.</text>
</comment>
<dbReference type="PANTHER" id="PTHR21661">
    <property type="entry name" value="EPOXIDE HYDROLASE 1-RELATED"/>
    <property type="match status" value="1"/>
</dbReference>
<dbReference type="SUPFAM" id="SSF53474">
    <property type="entry name" value="alpha/beta-Hydrolases"/>
    <property type="match status" value="1"/>
</dbReference>
<dbReference type="OrthoDB" id="7130006at2759"/>
<comment type="similarity">
    <text evidence="1">Belongs to the peptidase S33 family.</text>
</comment>
<name>A0A072PND2_9EURO</name>
<accession>A0A072PND2</accession>
<evidence type="ECO:0000313" key="4">
    <source>
        <dbReference type="EMBL" id="KEF61247.1"/>
    </source>
</evidence>
<dbReference type="STRING" id="1182545.A0A072PND2"/>
<sequence>MSSSEFDTVPNGAYNTIKPWKVNIPQQRLDDLTAVLRLTPLAPPIYENSQGDWHFESGVFDWRKHEAYINTFPHFKAQVHDETLSNTFDIHFVALLSSRKDAIPIVFLHGWPGSFLEFLPILETLRSRYKSASDDLPYHLTAAGLPGYAFSSARPTDMNFTTDDVARIFDRLVLSPTTSA</sequence>
<evidence type="ECO:0000256" key="1">
    <source>
        <dbReference type="ARBA" id="ARBA00010088"/>
    </source>
</evidence>
<dbReference type="EMBL" id="AMGV01000002">
    <property type="protein sequence ID" value="KEF61247.1"/>
    <property type="molecule type" value="Genomic_DNA"/>
</dbReference>
<evidence type="ECO:0000313" key="5">
    <source>
        <dbReference type="Proteomes" id="UP000027920"/>
    </source>
</evidence>
<proteinExistence type="inferred from homology"/>
<dbReference type="AlphaFoldDB" id="A0A072PND2"/>
<reference evidence="4 5" key="1">
    <citation type="submission" date="2013-03" db="EMBL/GenBank/DDBJ databases">
        <title>The Genome Sequence of Exophiala aquamarina CBS 119918.</title>
        <authorList>
            <consortium name="The Broad Institute Genomics Platform"/>
            <person name="Cuomo C."/>
            <person name="de Hoog S."/>
            <person name="Gorbushina A."/>
            <person name="Walker B."/>
            <person name="Young S.K."/>
            <person name="Zeng Q."/>
            <person name="Gargeya S."/>
            <person name="Fitzgerald M."/>
            <person name="Haas B."/>
            <person name="Abouelleil A."/>
            <person name="Allen A.W."/>
            <person name="Alvarado L."/>
            <person name="Arachchi H.M."/>
            <person name="Berlin A.M."/>
            <person name="Chapman S.B."/>
            <person name="Gainer-Dewar J."/>
            <person name="Goldberg J."/>
            <person name="Griggs A."/>
            <person name="Gujja S."/>
            <person name="Hansen M."/>
            <person name="Howarth C."/>
            <person name="Imamovic A."/>
            <person name="Ireland A."/>
            <person name="Larimer J."/>
            <person name="McCowan C."/>
            <person name="Murphy C."/>
            <person name="Pearson M."/>
            <person name="Poon T.W."/>
            <person name="Priest M."/>
            <person name="Roberts A."/>
            <person name="Saif S."/>
            <person name="Shea T."/>
            <person name="Sisk P."/>
            <person name="Sykes S."/>
            <person name="Wortman J."/>
            <person name="Nusbaum C."/>
            <person name="Birren B."/>
        </authorList>
    </citation>
    <scope>NUCLEOTIDE SEQUENCE [LARGE SCALE GENOMIC DNA]</scope>
    <source>
        <strain evidence="4 5">CBS 119918</strain>
    </source>
</reference>
<feature type="domain" description="Epoxide hydrolase N-terminal" evidence="3">
    <location>
        <begin position="17"/>
        <end position="118"/>
    </location>
</feature>
<dbReference type="InterPro" id="IPR010497">
    <property type="entry name" value="Epoxide_hydro_N"/>
</dbReference>
<dbReference type="InterPro" id="IPR029058">
    <property type="entry name" value="AB_hydrolase_fold"/>
</dbReference>
<evidence type="ECO:0000256" key="2">
    <source>
        <dbReference type="ARBA" id="ARBA00022801"/>
    </source>
</evidence>
<protein>
    <recommendedName>
        <fullName evidence="3">Epoxide hydrolase N-terminal domain-containing protein</fullName>
    </recommendedName>
</protein>
<dbReference type="Gene3D" id="3.40.50.1820">
    <property type="entry name" value="alpha/beta hydrolase"/>
    <property type="match status" value="1"/>
</dbReference>
<dbReference type="RefSeq" id="XP_013263837.1">
    <property type="nucleotide sequence ID" value="XM_013408383.1"/>
</dbReference>
<dbReference type="HOGENOM" id="CLU_019414_2_0_1"/>
<dbReference type="GeneID" id="25277753"/>